<gene>
    <name evidence="3" type="ORF">IAC61_01955</name>
</gene>
<dbReference type="Pfam" id="PF00534">
    <property type="entry name" value="Glycos_transf_1"/>
    <property type="match status" value="1"/>
</dbReference>
<comment type="caution">
    <text evidence="3">The sequence shown here is derived from an EMBL/GenBank/DDBJ whole genome shotgun (WGS) entry which is preliminary data.</text>
</comment>
<dbReference type="AlphaFoldDB" id="A0A9D9GVM1"/>
<evidence type="ECO:0000313" key="3">
    <source>
        <dbReference type="EMBL" id="MBO8426067.1"/>
    </source>
</evidence>
<dbReference type="InterPro" id="IPR001296">
    <property type="entry name" value="Glyco_trans_1"/>
</dbReference>
<name>A0A9D9GVM1_9FIRM</name>
<dbReference type="EMBL" id="JADINA010000016">
    <property type="protein sequence ID" value="MBO8426067.1"/>
    <property type="molecule type" value="Genomic_DNA"/>
</dbReference>
<feature type="domain" description="Glycosyl transferase family 1" evidence="1">
    <location>
        <begin position="178"/>
        <end position="301"/>
    </location>
</feature>
<evidence type="ECO:0000313" key="4">
    <source>
        <dbReference type="Proteomes" id="UP000823634"/>
    </source>
</evidence>
<dbReference type="SUPFAM" id="SSF53756">
    <property type="entry name" value="UDP-Glycosyltransferase/glycogen phosphorylase"/>
    <property type="match status" value="1"/>
</dbReference>
<reference evidence="3" key="2">
    <citation type="journal article" date="2021" name="PeerJ">
        <title>Extensive microbial diversity within the chicken gut microbiome revealed by metagenomics and culture.</title>
        <authorList>
            <person name="Gilroy R."/>
            <person name="Ravi A."/>
            <person name="Getino M."/>
            <person name="Pursley I."/>
            <person name="Horton D.L."/>
            <person name="Alikhan N.F."/>
            <person name="Baker D."/>
            <person name="Gharbi K."/>
            <person name="Hall N."/>
            <person name="Watson M."/>
            <person name="Adriaenssens E.M."/>
            <person name="Foster-Nyarko E."/>
            <person name="Jarju S."/>
            <person name="Secka A."/>
            <person name="Antonio M."/>
            <person name="Oren A."/>
            <person name="Chaudhuri R.R."/>
            <person name="La Ragione R."/>
            <person name="Hildebrand F."/>
            <person name="Pallen M.J."/>
        </authorList>
    </citation>
    <scope>NUCLEOTIDE SEQUENCE</scope>
    <source>
        <strain evidence="3">17113</strain>
    </source>
</reference>
<dbReference type="Proteomes" id="UP000823634">
    <property type="component" value="Unassembled WGS sequence"/>
</dbReference>
<dbReference type="InterPro" id="IPR028098">
    <property type="entry name" value="Glyco_trans_4-like_N"/>
</dbReference>
<accession>A0A9D9GVM1</accession>
<evidence type="ECO:0000259" key="1">
    <source>
        <dbReference type="Pfam" id="PF00534"/>
    </source>
</evidence>
<dbReference type="GO" id="GO:0016757">
    <property type="term" value="F:glycosyltransferase activity"/>
    <property type="evidence" value="ECO:0007669"/>
    <property type="project" value="InterPro"/>
</dbReference>
<reference evidence="3" key="1">
    <citation type="submission" date="2020-10" db="EMBL/GenBank/DDBJ databases">
        <authorList>
            <person name="Gilroy R."/>
        </authorList>
    </citation>
    <scope>NUCLEOTIDE SEQUENCE</scope>
    <source>
        <strain evidence="3">17113</strain>
    </source>
</reference>
<proteinExistence type="predicted"/>
<sequence length="361" mass="40699">MTIYYFGIYDTSGGMESYAKTLIGSVTERHKDIKFHLIVTSQNFSYRSYFESIGCEITVLPNPHKHPVKFYNKLLEILRKADKDSIFQINAASFRNTPLFLAAKRSKIKCVVVAHNGQITSGGLKFLHTFNKKRFKNLGTFVGVSKKASDFMFDSNSKTTVIPNGIDSEQYSFNEQKREHIRNEYGIGPNETVLGQIGRICPQKNQIFAIKVFEKLHAKYPNLKLVFVGKEIDSKPKQYAVRKKLVGNGIIFANEIKQGLSSFYSAIDISILPSIDEGCVLALLESLASGLPMFASANIPPFVGLPYISIELDEDKWVKELSKAIDDIQNGKINRSNKIKETNYTLAKFSDAYIDLYKSLL</sequence>
<dbReference type="Gene3D" id="3.40.50.2000">
    <property type="entry name" value="Glycogen Phosphorylase B"/>
    <property type="match status" value="2"/>
</dbReference>
<protein>
    <submittedName>
        <fullName evidence="3">Glycosyltransferase</fullName>
    </submittedName>
</protein>
<feature type="domain" description="Glycosyltransferase subfamily 4-like N-terminal" evidence="2">
    <location>
        <begin position="13"/>
        <end position="169"/>
    </location>
</feature>
<organism evidence="3 4">
    <name type="scientific">Candidatus Alloenteromonas pullistercoris</name>
    <dbReference type="NCBI Taxonomy" id="2840785"/>
    <lineage>
        <taxon>Bacteria</taxon>
        <taxon>Bacillati</taxon>
        <taxon>Bacillota</taxon>
        <taxon>Bacillota incertae sedis</taxon>
        <taxon>Candidatus Alloenteromonas</taxon>
    </lineage>
</organism>
<dbReference type="Pfam" id="PF13439">
    <property type="entry name" value="Glyco_transf_4"/>
    <property type="match status" value="1"/>
</dbReference>
<dbReference type="PANTHER" id="PTHR12526">
    <property type="entry name" value="GLYCOSYLTRANSFERASE"/>
    <property type="match status" value="1"/>
</dbReference>
<evidence type="ECO:0000259" key="2">
    <source>
        <dbReference type="Pfam" id="PF13439"/>
    </source>
</evidence>